<evidence type="ECO:0000256" key="2">
    <source>
        <dbReference type="ARBA" id="ARBA00022840"/>
    </source>
</evidence>
<keyword evidence="8" id="KW-1185">Reference proteome</keyword>
<dbReference type="InterPro" id="IPR001609">
    <property type="entry name" value="Myosin_head_motor_dom-like"/>
</dbReference>
<reference evidence="7" key="3">
    <citation type="submission" date="2025-09" db="UniProtKB">
        <authorList>
            <consortium name="Ensembl"/>
        </authorList>
    </citation>
    <scope>IDENTIFICATION</scope>
</reference>
<evidence type="ECO:0000259" key="6">
    <source>
        <dbReference type="PROSITE" id="PS51456"/>
    </source>
</evidence>
<dbReference type="PANTHER" id="PTHR22692">
    <property type="entry name" value="MYOSIN VII, XV"/>
    <property type="match status" value="1"/>
</dbReference>
<dbReference type="AlphaFoldDB" id="A0A4W5JJK9"/>
<feature type="domain" description="Myosin motor" evidence="6">
    <location>
        <begin position="1"/>
        <end position="112"/>
    </location>
</feature>
<dbReference type="GO" id="GO:0005524">
    <property type="term" value="F:ATP binding"/>
    <property type="evidence" value="ECO:0007669"/>
    <property type="project" value="UniProtKB-KW"/>
</dbReference>
<dbReference type="GO" id="GO:0016459">
    <property type="term" value="C:myosin complex"/>
    <property type="evidence" value="ECO:0007669"/>
    <property type="project" value="UniProtKB-KW"/>
</dbReference>
<dbReference type="InterPro" id="IPR051567">
    <property type="entry name" value="Unconventional_Myosin_ATPase"/>
</dbReference>
<name>A0A4W5JJK9_9TELE</name>
<dbReference type="InterPro" id="IPR036961">
    <property type="entry name" value="Kinesin_motor_dom_sf"/>
</dbReference>
<dbReference type="PROSITE" id="PS51456">
    <property type="entry name" value="MYOSIN_MOTOR"/>
    <property type="match status" value="1"/>
</dbReference>
<dbReference type="Gene3D" id="3.40.850.10">
    <property type="entry name" value="Kinesin motor domain"/>
    <property type="match status" value="1"/>
</dbReference>
<dbReference type="GO" id="GO:0003774">
    <property type="term" value="F:cytoskeletal motor activity"/>
    <property type="evidence" value="ECO:0007669"/>
    <property type="project" value="InterPro"/>
</dbReference>
<dbReference type="Pfam" id="PF00063">
    <property type="entry name" value="Myosin_head"/>
    <property type="match status" value="1"/>
</dbReference>
<dbReference type="Proteomes" id="UP000314982">
    <property type="component" value="Unassembled WGS sequence"/>
</dbReference>
<dbReference type="STRING" id="62062.ENSHHUP00000004968"/>
<accession>A0A4W5JJK9</accession>
<keyword evidence="4" id="KW-0505">Motor protein</keyword>
<evidence type="ECO:0000256" key="4">
    <source>
        <dbReference type="ARBA" id="ARBA00023175"/>
    </source>
</evidence>
<evidence type="ECO:0000313" key="8">
    <source>
        <dbReference type="Proteomes" id="UP000314982"/>
    </source>
</evidence>
<dbReference type="Gene3D" id="1.20.58.530">
    <property type="match status" value="1"/>
</dbReference>
<evidence type="ECO:0000313" key="7">
    <source>
        <dbReference type="Ensembl" id="ENSHHUP00000004968.1"/>
    </source>
</evidence>
<evidence type="ECO:0000256" key="3">
    <source>
        <dbReference type="ARBA" id="ARBA00023123"/>
    </source>
</evidence>
<feature type="region of interest" description="Actin-binding" evidence="5">
    <location>
        <begin position="43"/>
        <end position="65"/>
    </location>
</feature>
<proteinExistence type="inferred from homology"/>
<reference evidence="8" key="1">
    <citation type="submission" date="2018-06" db="EMBL/GenBank/DDBJ databases">
        <title>Genome assembly of Danube salmon.</title>
        <authorList>
            <person name="Macqueen D.J."/>
            <person name="Gundappa M.K."/>
        </authorList>
    </citation>
    <scope>NUCLEOTIDE SEQUENCE [LARGE SCALE GENOMIC DNA]</scope>
</reference>
<keyword evidence="5" id="KW-0009">Actin-binding</keyword>
<evidence type="ECO:0000256" key="5">
    <source>
        <dbReference type="PROSITE-ProRule" id="PRU00782"/>
    </source>
</evidence>
<keyword evidence="3 5" id="KW-0518">Myosin</keyword>
<dbReference type="GO" id="GO:0003779">
    <property type="term" value="F:actin binding"/>
    <property type="evidence" value="ECO:0007669"/>
    <property type="project" value="UniProtKB-KW"/>
</dbReference>
<reference evidence="7" key="2">
    <citation type="submission" date="2025-08" db="UniProtKB">
        <authorList>
            <consortium name="Ensembl"/>
        </authorList>
    </citation>
    <scope>IDENTIFICATION</scope>
</reference>
<organism evidence="7 8">
    <name type="scientific">Hucho hucho</name>
    <name type="common">huchen</name>
    <dbReference type="NCBI Taxonomy" id="62062"/>
    <lineage>
        <taxon>Eukaryota</taxon>
        <taxon>Metazoa</taxon>
        <taxon>Chordata</taxon>
        <taxon>Craniata</taxon>
        <taxon>Vertebrata</taxon>
        <taxon>Euteleostomi</taxon>
        <taxon>Actinopterygii</taxon>
        <taxon>Neopterygii</taxon>
        <taxon>Teleostei</taxon>
        <taxon>Protacanthopterygii</taxon>
        <taxon>Salmoniformes</taxon>
        <taxon>Salmonidae</taxon>
        <taxon>Salmoninae</taxon>
        <taxon>Hucho</taxon>
    </lineage>
</organism>
<comment type="caution">
    <text evidence="5">Lacks conserved residue(s) required for the propagation of feature annotation.</text>
</comment>
<dbReference type="Ensembl" id="ENSHHUT00000005132.1">
    <property type="protein sequence ID" value="ENSHHUP00000004968.1"/>
    <property type="gene ID" value="ENSHHUG00000003087.1"/>
</dbReference>
<comment type="similarity">
    <text evidence="5">Belongs to the TRAFAC class myosin-kinesin ATPase superfamily. Myosin family.</text>
</comment>
<keyword evidence="2" id="KW-0067">ATP-binding</keyword>
<keyword evidence="1" id="KW-0547">Nucleotide-binding</keyword>
<dbReference type="InterPro" id="IPR027417">
    <property type="entry name" value="P-loop_NTPase"/>
</dbReference>
<evidence type="ECO:0000256" key="1">
    <source>
        <dbReference type="ARBA" id="ARBA00022741"/>
    </source>
</evidence>
<dbReference type="SUPFAM" id="SSF52540">
    <property type="entry name" value="P-loop containing nucleoside triphosphate hydrolases"/>
    <property type="match status" value="1"/>
</dbReference>
<dbReference type="GeneTree" id="ENSGT00940000155335"/>
<dbReference type="PANTHER" id="PTHR22692:SF26">
    <property type="entry name" value="SH3 DOMAIN-CONTAINING PROTEIN"/>
    <property type="match status" value="1"/>
</dbReference>
<sequence length="112" mass="13098">MVSNLFLKHSEGLASQQRSAARRGSTAHRLTGNTVSAKFQSSLQDLVEKMERCNPYFVRCIKPNQHKEPGQFEMELVKTQLRYSGILETIRIRKEGYPIRIPFYHFLNRWVT</sequence>
<protein>
    <recommendedName>
        <fullName evidence="6">Myosin motor domain-containing protein</fullName>
    </recommendedName>
</protein>